<comment type="caution">
    <text evidence="8">The sequence shown here is derived from an EMBL/GenBank/DDBJ whole genome shotgun (WGS) entry which is preliminary data.</text>
</comment>
<dbReference type="PROSITE" id="PS50237">
    <property type="entry name" value="HECT"/>
    <property type="match status" value="1"/>
</dbReference>
<sequence>MLGGRSDISVEDWKAHTDYNDYEESELQISWFWKIAETMSVEQRKMLLFFWTSIKSLPFEGFGCLDSRLSIHKTSEPDDHLPSSHTCFYHLCFPVYQSTTEMED</sequence>
<dbReference type="PANTHER" id="PTHR11254:SF424">
    <property type="entry name" value="E3 UBIQUITIN-PROTEIN LIGASE UPL5"/>
    <property type="match status" value="1"/>
</dbReference>
<dbReference type="GO" id="GO:0000209">
    <property type="term" value="P:protein polyubiquitination"/>
    <property type="evidence" value="ECO:0007669"/>
    <property type="project" value="TreeGrafter"/>
</dbReference>
<dbReference type="SUPFAM" id="SSF56204">
    <property type="entry name" value="Hect, E3 ligase catalytic domain"/>
    <property type="match status" value="1"/>
</dbReference>
<evidence type="ECO:0000256" key="2">
    <source>
        <dbReference type="ARBA" id="ARBA00004906"/>
    </source>
</evidence>
<evidence type="ECO:0000256" key="1">
    <source>
        <dbReference type="ARBA" id="ARBA00000885"/>
    </source>
</evidence>
<accession>A0AAV9K2H2</accession>
<dbReference type="EMBL" id="JAWPEI010000012">
    <property type="protein sequence ID" value="KAK4707536.1"/>
    <property type="molecule type" value="Genomic_DNA"/>
</dbReference>
<dbReference type="GO" id="GO:0005737">
    <property type="term" value="C:cytoplasm"/>
    <property type="evidence" value="ECO:0007669"/>
    <property type="project" value="TreeGrafter"/>
</dbReference>
<keyword evidence="9" id="KW-1185">Reference proteome</keyword>
<evidence type="ECO:0000259" key="7">
    <source>
        <dbReference type="PROSITE" id="PS50237"/>
    </source>
</evidence>
<dbReference type="GO" id="GO:0061630">
    <property type="term" value="F:ubiquitin protein ligase activity"/>
    <property type="evidence" value="ECO:0007669"/>
    <property type="project" value="UniProtKB-EC"/>
</dbReference>
<proteinExistence type="predicted"/>
<keyword evidence="4" id="KW-0808">Transferase</keyword>
<dbReference type="InterPro" id="IPR050409">
    <property type="entry name" value="E3_ubiq-protein_ligase"/>
</dbReference>
<comment type="catalytic activity">
    <reaction evidence="1">
        <text>S-ubiquitinyl-[E2 ubiquitin-conjugating enzyme]-L-cysteine + [acceptor protein]-L-lysine = [E2 ubiquitin-conjugating enzyme]-L-cysteine + N(6)-ubiquitinyl-[acceptor protein]-L-lysine.</text>
        <dbReference type="EC" id="2.3.2.26"/>
    </reaction>
</comment>
<dbReference type="EC" id="2.3.2.26" evidence="3"/>
<dbReference type="InterPro" id="IPR000569">
    <property type="entry name" value="HECT_dom"/>
</dbReference>
<feature type="domain" description="HECT" evidence="7">
    <location>
        <begin position="1"/>
        <end position="104"/>
    </location>
</feature>
<dbReference type="InterPro" id="IPR035983">
    <property type="entry name" value="Hect_E3_ubiquitin_ligase"/>
</dbReference>
<keyword evidence="5 6" id="KW-0833">Ubl conjugation pathway</keyword>
<dbReference type="Proteomes" id="UP001311915">
    <property type="component" value="Unassembled WGS sequence"/>
</dbReference>
<evidence type="ECO:0000256" key="5">
    <source>
        <dbReference type="ARBA" id="ARBA00022786"/>
    </source>
</evidence>
<reference evidence="8 9" key="1">
    <citation type="submission" date="2023-10" db="EMBL/GenBank/DDBJ databases">
        <title>Genome-Wide Identification Analysis in wild type Solanum Pinnatisectum Reveals Some Genes Defensing Phytophthora Infestans.</title>
        <authorList>
            <person name="Sun C."/>
        </authorList>
    </citation>
    <scope>NUCLEOTIDE SEQUENCE [LARGE SCALE GENOMIC DNA]</scope>
    <source>
        <strain evidence="8">LQN</strain>
        <tissue evidence="8">Leaf</tissue>
    </source>
</reference>
<dbReference type="Gene3D" id="3.30.2410.10">
    <property type="entry name" value="Hect, E3 ligase catalytic domain"/>
    <property type="match status" value="1"/>
</dbReference>
<evidence type="ECO:0000256" key="6">
    <source>
        <dbReference type="PROSITE-ProRule" id="PRU00104"/>
    </source>
</evidence>
<feature type="active site" description="Glycyl thioester intermediate" evidence="6">
    <location>
        <position position="87"/>
    </location>
</feature>
<evidence type="ECO:0000313" key="8">
    <source>
        <dbReference type="EMBL" id="KAK4707536.1"/>
    </source>
</evidence>
<protein>
    <recommendedName>
        <fullName evidence="3">HECT-type E3 ubiquitin transferase</fullName>
        <ecNumber evidence="3">2.3.2.26</ecNumber>
    </recommendedName>
</protein>
<dbReference type="GO" id="GO:0006511">
    <property type="term" value="P:ubiquitin-dependent protein catabolic process"/>
    <property type="evidence" value="ECO:0007669"/>
    <property type="project" value="TreeGrafter"/>
</dbReference>
<evidence type="ECO:0000256" key="4">
    <source>
        <dbReference type="ARBA" id="ARBA00022679"/>
    </source>
</evidence>
<comment type="pathway">
    <text evidence="2">Protein modification; protein ubiquitination.</text>
</comment>
<gene>
    <name evidence="8" type="ORF">R3W88_028461</name>
</gene>
<name>A0AAV9K2H2_9SOLN</name>
<evidence type="ECO:0000313" key="9">
    <source>
        <dbReference type="Proteomes" id="UP001311915"/>
    </source>
</evidence>
<evidence type="ECO:0000256" key="3">
    <source>
        <dbReference type="ARBA" id="ARBA00012485"/>
    </source>
</evidence>
<dbReference type="PANTHER" id="PTHR11254">
    <property type="entry name" value="HECT DOMAIN UBIQUITIN-PROTEIN LIGASE"/>
    <property type="match status" value="1"/>
</dbReference>
<organism evidence="8 9">
    <name type="scientific">Solanum pinnatisectum</name>
    <name type="common">tansyleaf nightshade</name>
    <dbReference type="NCBI Taxonomy" id="50273"/>
    <lineage>
        <taxon>Eukaryota</taxon>
        <taxon>Viridiplantae</taxon>
        <taxon>Streptophyta</taxon>
        <taxon>Embryophyta</taxon>
        <taxon>Tracheophyta</taxon>
        <taxon>Spermatophyta</taxon>
        <taxon>Magnoliopsida</taxon>
        <taxon>eudicotyledons</taxon>
        <taxon>Gunneridae</taxon>
        <taxon>Pentapetalae</taxon>
        <taxon>asterids</taxon>
        <taxon>lamiids</taxon>
        <taxon>Solanales</taxon>
        <taxon>Solanaceae</taxon>
        <taxon>Solanoideae</taxon>
        <taxon>Solaneae</taxon>
        <taxon>Solanum</taxon>
    </lineage>
</organism>
<dbReference type="Pfam" id="PF00632">
    <property type="entry name" value="HECT"/>
    <property type="match status" value="1"/>
</dbReference>
<dbReference type="AlphaFoldDB" id="A0AAV9K2H2"/>